<reference evidence="3" key="1">
    <citation type="submission" date="2021-01" db="EMBL/GenBank/DDBJ databases">
        <authorList>
            <person name="Corre E."/>
            <person name="Pelletier E."/>
            <person name="Niang G."/>
            <person name="Scheremetjew M."/>
            <person name="Finn R."/>
            <person name="Kale V."/>
            <person name="Holt S."/>
            <person name="Cochrane G."/>
            <person name="Meng A."/>
            <person name="Brown T."/>
            <person name="Cohen L."/>
        </authorList>
    </citation>
    <scope>NUCLEOTIDE SEQUENCE</scope>
    <source>
        <strain evidence="3">UIO037</strain>
    </source>
</reference>
<keyword evidence="2" id="KW-1133">Transmembrane helix</keyword>
<dbReference type="AlphaFoldDB" id="A0A7S4MHB0"/>
<feature type="region of interest" description="Disordered" evidence="1">
    <location>
        <begin position="14"/>
        <end position="52"/>
    </location>
</feature>
<feature type="transmembrane region" description="Helical" evidence="2">
    <location>
        <begin position="72"/>
        <end position="95"/>
    </location>
</feature>
<keyword evidence="2" id="KW-0812">Transmembrane</keyword>
<evidence type="ECO:0000256" key="1">
    <source>
        <dbReference type="SAM" id="MobiDB-lite"/>
    </source>
</evidence>
<organism evidence="3">
    <name type="scientific">Prymnesium polylepis</name>
    <dbReference type="NCBI Taxonomy" id="72548"/>
    <lineage>
        <taxon>Eukaryota</taxon>
        <taxon>Haptista</taxon>
        <taxon>Haptophyta</taxon>
        <taxon>Prymnesiophyceae</taxon>
        <taxon>Prymnesiales</taxon>
        <taxon>Prymnesiaceae</taxon>
        <taxon>Prymnesium</taxon>
    </lineage>
</organism>
<name>A0A7S4MHB0_9EUKA</name>
<keyword evidence="2" id="KW-0472">Membrane</keyword>
<dbReference type="EMBL" id="HBKO01020670">
    <property type="protein sequence ID" value="CAE2222891.1"/>
    <property type="molecule type" value="Transcribed_RNA"/>
</dbReference>
<gene>
    <name evidence="3" type="ORF">CPOL0286_LOCUS9344</name>
</gene>
<evidence type="ECO:0000256" key="2">
    <source>
        <dbReference type="SAM" id="Phobius"/>
    </source>
</evidence>
<proteinExistence type="predicted"/>
<sequence>MLQGAYTFSCDSPALPQSARGARQSSTCTRAQRKNVTRQLHQCSSPARPLQSMRRARLARAGSQPERPCRRIAGCAMTESIYLVSVLMIAIVLPLKRVAV</sequence>
<evidence type="ECO:0000313" key="3">
    <source>
        <dbReference type="EMBL" id="CAE2222891.1"/>
    </source>
</evidence>
<accession>A0A7S4MHB0</accession>
<protein>
    <submittedName>
        <fullName evidence="3">Uncharacterized protein</fullName>
    </submittedName>
</protein>